<dbReference type="EMBL" id="BAAATR010000005">
    <property type="protein sequence ID" value="GAA2236059.1"/>
    <property type="molecule type" value="Genomic_DNA"/>
</dbReference>
<evidence type="ECO:0000256" key="1">
    <source>
        <dbReference type="SAM" id="MobiDB-lite"/>
    </source>
</evidence>
<dbReference type="Pfam" id="PF01408">
    <property type="entry name" value="GFO_IDH_MocA"/>
    <property type="match status" value="1"/>
</dbReference>
<dbReference type="SUPFAM" id="SSF55347">
    <property type="entry name" value="Glyceraldehyde-3-phosphate dehydrogenase-like, C-terminal domain"/>
    <property type="match status" value="1"/>
</dbReference>
<dbReference type="Pfam" id="PF22725">
    <property type="entry name" value="GFO_IDH_MocA_C3"/>
    <property type="match status" value="1"/>
</dbReference>
<feature type="compositionally biased region" description="Basic and acidic residues" evidence="1">
    <location>
        <begin position="359"/>
        <end position="369"/>
    </location>
</feature>
<dbReference type="InterPro" id="IPR000683">
    <property type="entry name" value="Gfo/Idh/MocA-like_OxRdtase_N"/>
</dbReference>
<accession>A0ABP5QK03</accession>
<feature type="domain" description="Gfo/Idh/MocA-like oxidoreductase N-terminal" evidence="2">
    <location>
        <begin position="17"/>
        <end position="134"/>
    </location>
</feature>
<dbReference type="Gene3D" id="3.40.50.720">
    <property type="entry name" value="NAD(P)-binding Rossmann-like Domain"/>
    <property type="match status" value="1"/>
</dbReference>
<evidence type="ECO:0000259" key="3">
    <source>
        <dbReference type="Pfam" id="PF22725"/>
    </source>
</evidence>
<dbReference type="RefSeq" id="WP_344635540.1">
    <property type="nucleotide sequence ID" value="NZ_BAAATR010000005.1"/>
</dbReference>
<dbReference type="InterPro" id="IPR036291">
    <property type="entry name" value="NAD(P)-bd_dom_sf"/>
</dbReference>
<keyword evidence="5" id="KW-1185">Reference proteome</keyword>
<gene>
    <name evidence="4" type="ORF">GCM10010430_16100</name>
</gene>
<evidence type="ECO:0000259" key="2">
    <source>
        <dbReference type="Pfam" id="PF01408"/>
    </source>
</evidence>
<protein>
    <submittedName>
        <fullName evidence="4">Gfo/Idh/MocA family oxidoreductase</fullName>
    </submittedName>
</protein>
<dbReference type="PANTHER" id="PTHR43377">
    <property type="entry name" value="BILIVERDIN REDUCTASE A"/>
    <property type="match status" value="1"/>
</dbReference>
<feature type="compositionally biased region" description="Basic and acidic residues" evidence="1">
    <location>
        <begin position="395"/>
        <end position="407"/>
    </location>
</feature>
<evidence type="ECO:0000313" key="4">
    <source>
        <dbReference type="EMBL" id="GAA2236059.1"/>
    </source>
</evidence>
<dbReference type="PANTHER" id="PTHR43377:SF6">
    <property type="entry name" value="GFO_IDH_MOCA-LIKE OXIDOREDUCTASE N-TERMINAL DOMAIN-CONTAINING PROTEIN"/>
    <property type="match status" value="1"/>
</dbReference>
<dbReference type="InterPro" id="IPR055170">
    <property type="entry name" value="GFO_IDH_MocA-like_dom"/>
</dbReference>
<dbReference type="Gene3D" id="3.30.360.10">
    <property type="entry name" value="Dihydrodipicolinate Reductase, domain 2"/>
    <property type="match status" value="1"/>
</dbReference>
<sequence length="420" mass="44386">MTATAPTARTQAPPLGLAVVGAGYWGPNLVRNFQASPEFRLRWLCDLDLLRARRVLGEYSTVAATDDYAEVLADPGVAAVAVATPAGTHLEVALAALRAGKHVLVEKPLAATGEEGRLLVAEAERRGLVLMCDHTYCYTPAVGRIRELVGSGELGDIQYVDSVRINLGLVQKDVDVLWDLAPHDLSILDAVLPEADRPVAVAAQGADPLGVGRACVAYLTLQLASGAIAHVHVNWLSPTKVRTTMVGGSKRTVIWDDLNPQQRIALFDRGVDLATPEQLGDGERRERQVNYRSGDMVAPALGEKEALRGVVEEFAAAIRQGRAPLTDGRSGLRVLEILEAAELSLERDGALVPLASAEGRADAESDERQVSGPGVGAGGTSQPPRLGASVGVDPADQRLRRGERPEASGRVAARAGEAAC</sequence>
<name>A0ABP5QK03_9ACTN</name>
<dbReference type="Proteomes" id="UP001500305">
    <property type="component" value="Unassembled WGS sequence"/>
</dbReference>
<reference evidence="5" key="1">
    <citation type="journal article" date="2019" name="Int. J. Syst. Evol. Microbiol.">
        <title>The Global Catalogue of Microorganisms (GCM) 10K type strain sequencing project: providing services to taxonomists for standard genome sequencing and annotation.</title>
        <authorList>
            <consortium name="The Broad Institute Genomics Platform"/>
            <consortium name="The Broad Institute Genome Sequencing Center for Infectious Disease"/>
            <person name="Wu L."/>
            <person name="Ma J."/>
        </authorList>
    </citation>
    <scope>NUCLEOTIDE SEQUENCE [LARGE SCALE GENOMIC DNA]</scope>
    <source>
        <strain evidence="5">JCM 7356</strain>
    </source>
</reference>
<dbReference type="InterPro" id="IPR051450">
    <property type="entry name" value="Gfo/Idh/MocA_Oxidoreductases"/>
</dbReference>
<dbReference type="SUPFAM" id="SSF51735">
    <property type="entry name" value="NAD(P)-binding Rossmann-fold domains"/>
    <property type="match status" value="1"/>
</dbReference>
<feature type="domain" description="GFO/IDH/MocA-like oxidoreductase" evidence="3">
    <location>
        <begin position="144"/>
        <end position="252"/>
    </location>
</feature>
<comment type="caution">
    <text evidence="4">The sequence shown here is derived from an EMBL/GenBank/DDBJ whole genome shotgun (WGS) entry which is preliminary data.</text>
</comment>
<evidence type="ECO:0000313" key="5">
    <source>
        <dbReference type="Proteomes" id="UP001500305"/>
    </source>
</evidence>
<proteinExistence type="predicted"/>
<organism evidence="4 5">
    <name type="scientific">Kitasatospora cystarginea</name>
    <dbReference type="NCBI Taxonomy" id="58350"/>
    <lineage>
        <taxon>Bacteria</taxon>
        <taxon>Bacillati</taxon>
        <taxon>Actinomycetota</taxon>
        <taxon>Actinomycetes</taxon>
        <taxon>Kitasatosporales</taxon>
        <taxon>Streptomycetaceae</taxon>
        <taxon>Kitasatospora</taxon>
    </lineage>
</organism>
<feature type="region of interest" description="Disordered" evidence="1">
    <location>
        <begin position="358"/>
        <end position="420"/>
    </location>
</feature>